<dbReference type="SUPFAM" id="SSF53649">
    <property type="entry name" value="Alkaline phosphatase-like"/>
    <property type="match status" value="1"/>
</dbReference>
<evidence type="ECO:0000313" key="3">
    <source>
        <dbReference type="EMBL" id="SVA36168.1"/>
    </source>
</evidence>
<dbReference type="Gene3D" id="3.40.720.10">
    <property type="entry name" value="Alkaline Phosphatase, subunit A"/>
    <property type="match status" value="1"/>
</dbReference>
<evidence type="ECO:0000259" key="2">
    <source>
        <dbReference type="Pfam" id="PF00884"/>
    </source>
</evidence>
<keyword evidence="1" id="KW-0472">Membrane</keyword>
<keyword evidence="1" id="KW-1133">Transmembrane helix</keyword>
<evidence type="ECO:0000256" key="1">
    <source>
        <dbReference type="SAM" id="Phobius"/>
    </source>
</evidence>
<feature type="domain" description="Sulfatase N-terminal" evidence="2">
    <location>
        <begin position="175"/>
        <end position="456"/>
    </location>
</feature>
<feature type="transmembrane region" description="Helical" evidence="1">
    <location>
        <begin position="62"/>
        <end position="82"/>
    </location>
</feature>
<dbReference type="EMBL" id="UINC01008029">
    <property type="protein sequence ID" value="SVA36168.1"/>
    <property type="molecule type" value="Genomic_DNA"/>
</dbReference>
<accession>A0A381V8U2</accession>
<sequence>MKSKIIVHPILFAIFPVIMLYFNNMYFVSFSETLLPLAITVGITIPIWIGLKLILKDSVKSALITSLILVLCFSYGYAYLTIDDLTINDFDVGKHRYLAIPFLAVFTIGIFYLIKTKKKLNVANTITNVGSLTIVIITLVNIGAYNLENSFSANFEDDPAMGLEYITNEKELPDIFYIILDAYPGSDSLKTTSDYDNSEFVNYLSERGFFVQKESYSNYAQSFVSIPSSLNMKYLNYLTEQVGDSRDQTIPYEIADNNKVMNFLKSRGYTIANFDSGWGMTRDIKAAELKLCGDNQLFNSNFLVMLVKASALNPFYVKIFESSHIELKLCVFDELPKVQNRSDEPIFVFAHMMLPHPPFIFSANGEIRSVDSLDLSLEIKDNNNRAAHLEQVKFLNNKMMQVVDQLLNSENPPVIIISSDHGSAFLFDGTLEKWDSPTNEMIKERMNNIMFIYLPSNETDIFYEGMTSVNVFRVLFNYYFETDFKILEDRIFFSRDGSYDFKDVTDLVRST</sequence>
<keyword evidence="1" id="KW-0812">Transmembrane</keyword>
<gene>
    <name evidence="3" type="ORF">METZ01_LOCUS89022</name>
</gene>
<name>A0A381V8U2_9ZZZZ</name>
<feature type="transmembrane region" description="Helical" evidence="1">
    <location>
        <begin position="34"/>
        <end position="55"/>
    </location>
</feature>
<organism evidence="3">
    <name type="scientific">marine metagenome</name>
    <dbReference type="NCBI Taxonomy" id="408172"/>
    <lineage>
        <taxon>unclassified sequences</taxon>
        <taxon>metagenomes</taxon>
        <taxon>ecological metagenomes</taxon>
    </lineage>
</organism>
<dbReference type="AlphaFoldDB" id="A0A381V8U2"/>
<dbReference type="Pfam" id="PF00884">
    <property type="entry name" value="Sulfatase"/>
    <property type="match status" value="1"/>
</dbReference>
<dbReference type="InterPro" id="IPR000917">
    <property type="entry name" value="Sulfatase_N"/>
</dbReference>
<protein>
    <recommendedName>
        <fullName evidence="2">Sulfatase N-terminal domain-containing protein</fullName>
    </recommendedName>
</protein>
<reference evidence="3" key="1">
    <citation type="submission" date="2018-05" db="EMBL/GenBank/DDBJ databases">
        <authorList>
            <person name="Lanie J.A."/>
            <person name="Ng W.-L."/>
            <person name="Kazmierczak K.M."/>
            <person name="Andrzejewski T.M."/>
            <person name="Davidsen T.M."/>
            <person name="Wayne K.J."/>
            <person name="Tettelin H."/>
            <person name="Glass J.I."/>
            <person name="Rusch D."/>
            <person name="Podicherti R."/>
            <person name="Tsui H.-C.T."/>
            <person name="Winkler M.E."/>
        </authorList>
    </citation>
    <scope>NUCLEOTIDE SEQUENCE</scope>
</reference>
<feature type="transmembrane region" description="Helical" evidence="1">
    <location>
        <begin position="5"/>
        <end position="22"/>
    </location>
</feature>
<proteinExistence type="predicted"/>
<dbReference type="InterPro" id="IPR017850">
    <property type="entry name" value="Alkaline_phosphatase_core_sf"/>
</dbReference>
<feature type="transmembrane region" description="Helical" evidence="1">
    <location>
        <begin position="97"/>
        <end position="114"/>
    </location>
</feature>
<feature type="transmembrane region" description="Helical" evidence="1">
    <location>
        <begin position="126"/>
        <end position="145"/>
    </location>
</feature>